<gene>
    <name evidence="1" type="ORF">RL72_01583</name>
</gene>
<proteinExistence type="predicted"/>
<organism evidence="1 2">
    <name type="scientific">Microbacterium azadirachtae</name>
    <dbReference type="NCBI Taxonomy" id="582680"/>
    <lineage>
        <taxon>Bacteria</taxon>
        <taxon>Bacillati</taxon>
        <taxon>Actinomycetota</taxon>
        <taxon>Actinomycetes</taxon>
        <taxon>Micrococcales</taxon>
        <taxon>Microbacteriaceae</taxon>
        <taxon>Microbacterium</taxon>
    </lineage>
</organism>
<protein>
    <submittedName>
        <fullName evidence="1">Uncharacterized protein</fullName>
    </submittedName>
</protein>
<sequence length="758" mass="82808">MPEHRPRAIRMITTLTRHPGPVMISSRLTGYAKPAHDWNETHVDELSPQSAQGFIEEWFRDGNLAGLKRASNALSSPNHAGLSTVPVLVGIVASVAEANEVPETRAELYRAYVEQFLQQKWKAPDQQPQLHEIPPRYDIAKEVAMAMATGEGGQLDGANWTDTIVYRHLIDATTTSDPGLARRLAENHGLLTAQSSPGTAMSPKFPTMGQKYRWLHRTVHEHLVGAALADRVRASRDDLGGLDAILLGPKQWDAPLRHLIGLLSEADRSLLFKRVDKLAVIGDPGRVLETVRDSLAEALPAGDAYRKELARARFAEGQPYSALLLDEGYLRSQLAGALRRKDKAVLRWGIGLLPDRLDLSEKEVRELIAAQPAGEGRSVALYSEALARLSAHDPDDALRLLVEAARTNDVELPWDRWRMPPSADAVRSAADQVAGWEAWKRIPLLAFLSHTGGDLSPSEQPDGPLPASDVGAAREYLLRVRPLFDAEAAPSRAHLEPLRAFWRGDYGAELAYIAAGLVGDLPEDASASEGAQLQQAVARLRAAQPERDFGADEPTRAMQSLRRMSSETIRHVDTLTEFVSAATRCVENASGVPIEWAVSMQARVQPDATRRAPRGLGLHQLGAVEAISDSLLKILLARPDETKRVVLEDHPNVWPGERGVGHDFAVLAALNNAGLLSPGDTAAFIGWAAKKGTSVLWSVPLGADAESVLQIVDATCSDAFAVDRSRFSVQLAELGLLHRWRTRILEATTDLDPGWIRK</sequence>
<reference evidence="1 2" key="1">
    <citation type="submission" date="2015-02" db="EMBL/GenBank/DDBJ databases">
        <title>Draft genome sequences of ten Microbacterium spp. with emphasis on heavy metal contaminated environments.</title>
        <authorList>
            <person name="Corretto E."/>
        </authorList>
    </citation>
    <scope>NUCLEOTIDE SEQUENCE [LARGE SCALE GENOMIC DNA]</scope>
    <source>
        <strain evidence="1 2">DSM 23848</strain>
    </source>
</reference>
<evidence type="ECO:0000313" key="2">
    <source>
        <dbReference type="Proteomes" id="UP000033448"/>
    </source>
</evidence>
<dbReference type="AlphaFoldDB" id="A0A0F0KXP6"/>
<evidence type="ECO:0000313" key="1">
    <source>
        <dbReference type="EMBL" id="KJL24860.1"/>
    </source>
</evidence>
<dbReference type="PATRIC" id="fig|582680.7.peg.1621"/>
<name>A0A0F0KXP6_9MICO</name>
<keyword evidence="2" id="KW-1185">Reference proteome</keyword>
<dbReference type="EMBL" id="JYIT01000072">
    <property type="protein sequence ID" value="KJL24860.1"/>
    <property type="molecule type" value="Genomic_DNA"/>
</dbReference>
<dbReference type="Proteomes" id="UP000033448">
    <property type="component" value="Unassembled WGS sequence"/>
</dbReference>
<comment type="caution">
    <text evidence="1">The sequence shown here is derived from an EMBL/GenBank/DDBJ whole genome shotgun (WGS) entry which is preliminary data.</text>
</comment>
<accession>A0A0F0KXP6</accession>